<evidence type="ECO:0000256" key="4">
    <source>
        <dbReference type="ARBA" id="ARBA00022801"/>
    </source>
</evidence>
<dbReference type="InterPro" id="IPR036264">
    <property type="entry name" value="Bact_exopeptidase_dim_dom"/>
</dbReference>
<evidence type="ECO:0000313" key="8">
    <source>
        <dbReference type="Proteomes" id="UP000559182"/>
    </source>
</evidence>
<dbReference type="Pfam" id="PF07687">
    <property type="entry name" value="M20_dimer"/>
    <property type="match status" value="1"/>
</dbReference>
<evidence type="ECO:0000313" key="7">
    <source>
        <dbReference type="EMBL" id="MBB2892327.1"/>
    </source>
</evidence>
<dbReference type="Gene3D" id="3.40.630.10">
    <property type="entry name" value="Zn peptidases"/>
    <property type="match status" value="1"/>
</dbReference>
<evidence type="ECO:0000259" key="6">
    <source>
        <dbReference type="Pfam" id="PF07687"/>
    </source>
</evidence>
<evidence type="ECO:0000256" key="1">
    <source>
        <dbReference type="ARBA" id="ARBA00006247"/>
    </source>
</evidence>
<reference evidence="7 8" key="1">
    <citation type="submission" date="2020-08" db="EMBL/GenBank/DDBJ databases">
        <title>Sequencing the genomes of 1000 actinobacteria strains.</title>
        <authorList>
            <person name="Klenk H.-P."/>
        </authorList>
    </citation>
    <scope>NUCLEOTIDE SEQUENCE [LARGE SCALE GENOMIC DNA]</scope>
    <source>
        <strain evidence="7 8">DSM 105369</strain>
    </source>
</reference>
<keyword evidence="4 7" id="KW-0378">Hydrolase</keyword>
<dbReference type="Gene3D" id="3.30.70.360">
    <property type="match status" value="1"/>
</dbReference>
<dbReference type="Proteomes" id="UP000559182">
    <property type="component" value="Unassembled WGS sequence"/>
</dbReference>
<keyword evidence="2" id="KW-0645">Protease</keyword>
<evidence type="ECO:0000256" key="3">
    <source>
        <dbReference type="ARBA" id="ARBA00022723"/>
    </source>
</evidence>
<dbReference type="Pfam" id="PF01546">
    <property type="entry name" value="Peptidase_M20"/>
    <property type="match status" value="1"/>
</dbReference>
<dbReference type="AlphaFoldDB" id="A0A839N4U6"/>
<comment type="similarity">
    <text evidence="1">Belongs to the peptidase M20A family.</text>
</comment>
<dbReference type="GO" id="GO:0006508">
    <property type="term" value="P:proteolysis"/>
    <property type="evidence" value="ECO:0007669"/>
    <property type="project" value="UniProtKB-KW"/>
</dbReference>
<protein>
    <submittedName>
        <fullName evidence="7">Carboxypeptidase PM20D1</fullName>
        <ecNumber evidence="7">3.4.17.-</ecNumber>
    </submittedName>
</protein>
<dbReference type="PANTHER" id="PTHR45962">
    <property type="entry name" value="N-FATTY-ACYL-AMINO ACID SYNTHASE/HYDROLASE PM20D1"/>
    <property type="match status" value="1"/>
</dbReference>
<accession>A0A839N4U6</accession>
<organism evidence="7 8">
    <name type="scientific">Flexivirga oryzae</name>
    <dbReference type="NCBI Taxonomy" id="1794944"/>
    <lineage>
        <taxon>Bacteria</taxon>
        <taxon>Bacillati</taxon>
        <taxon>Actinomycetota</taxon>
        <taxon>Actinomycetes</taxon>
        <taxon>Micrococcales</taxon>
        <taxon>Dermacoccaceae</taxon>
        <taxon>Flexivirga</taxon>
    </lineage>
</organism>
<gene>
    <name evidence="7" type="ORF">FHU39_002311</name>
</gene>
<dbReference type="InterPro" id="IPR047177">
    <property type="entry name" value="Pept_M20A"/>
</dbReference>
<dbReference type="EC" id="3.4.17.-" evidence="7"/>
<dbReference type="InterPro" id="IPR011650">
    <property type="entry name" value="Peptidase_M20_dimer"/>
</dbReference>
<name>A0A839N4U6_9MICO</name>
<keyword evidence="3" id="KW-0479">Metal-binding</keyword>
<proteinExistence type="inferred from homology"/>
<dbReference type="RefSeq" id="WP_183320460.1">
    <property type="nucleotide sequence ID" value="NZ_JACHVQ010000001.1"/>
</dbReference>
<comment type="caution">
    <text evidence="7">The sequence shown here is derived from an EMBL/GenBank/DDBJ whole genome shotgun (WGS) entry which is preliminary data.</text>
</comment>
<dbReference type="EMBL" id="JACHVQ010000001">
    <property type="protein sequence ID" value="MBB2892327.1"/>
    <property type="molecule type" value="Genomic_DNA"/>
</dbReference>
<dbReference type="GO" id="GO:0046872">
    <property type="term" value="F:metal ion binding"/>
    <property type="evidence" value="ECO:0007669"/>
    <property type="project" value="UniProtKB-KW"/>
</dbReference>
<feature type="domain" description="Peptidase M20 dimerisation" evidence="6">
    <location>
        <begin position="189"/>
        <end position="332"/>
    </location>
</feature>
<evidence type="ECO:0000256" key="5">
    <source>
        <dbReference type="ARBA" id="ARBA00022833"/>
    </source>
</evidence>
<evidence type="ECO:0000256" key="2">
    <source>
        <dbReference type="ARBA" id="ARBA00022670"/>
    </source>
</evidence>
<dbReference type="InterPro" id="IPR002933">
    <property type="entry name" value="Peptidase_M20"/>
</dbReference>
<dbReference type="SUPFAM" id="SSF55031">
    <property type="entry name" value="Bacterial exopeptidase dimerisation domain"/>
    <property type="match status" value="1"/>
</dbReference>
<keyword evidence="7" id="KW-0121">Carboxypeptidase</keyword>
<dbReference type="Gene3D" id="1.10.150.900">
    <property type="match status" value="1"/>
</dbReference>
<dbReference type="SUPFAM" id="SSF53187">
    <property type="entry name" value="Zn-dependent exopeptidases"/>
    <property type="match status" value="1"/>
</dbReference>
<keyword evidence="8" id="KW-1185">Reference proteome</keyword>
<dbReference type="PANTHER" id="PTHR45962:SF1">
    <property type="entry name" value="N-FATTY-ACYL-AMINO ACID SYNTHASE_HYDROLASE PM20D1"/>
    <property type="match status" value="1"/>
</dbReference>
<sequence>MPDAVAALQAAVRRRTVAGNAKDDAEFDGLHADLREQFPRLFATCEQVDLPDHALLLRWPGAADERPLVLMAHQDVVPVNPRDDWTHPAYAGDVVDGVLWGRGTLDCKGSLVAICAAVEELIADGVQPAQDVWLSFGSDEEVFGHTAPAAVAALQERGVQPWLVLDEGGMAVSGAFPGVSAPLAVIGLTEKGVANLELVARAEGGHASMPPKRSAPARLARAILALEKHPAPARLSEPTVEMLRRLAPHTSGPLGMVVGRAAALRRPLAEVFARLGPATAAMARTTYAITQLSGAPANNVLATTATAGVNMRVAIDESAEDAIERVRTVVGDDVEVVVHSCYDPSPVADLGDAFQLLERITREVMPDVVPVPYVVLAGTDARHFQRVWPNCYRFNPFRMSEAQRQSLHNVDEHLEVQSYLEGIAWYRALLRAL</sequence>
<keyword evidence="5" id="KW-0862">Zinc</keyword>
<dbReference type="GO" id="GO:0004180">
    <property type="term" value="F:carboxypeptidase activity"/>
    <property type="evidence" value="ECO:0007669"/>
    <property type="project" value="UniProtKB-KW"/>
</dbReference>